<feature type="region of interest" description="Disordered" evidence="1">
    <location>
        <begin position="426"/>
        <end position="462"/>
    </location>
</feature>
<accession>H9B969</accession>
<protein>
    <submittedName>
        <fullName evidence="2">Uncharacterized protein</fullName>
    </submittedName>
</protein>
<evidence type="ECO:0000313" key="2">
    <source>
        <dbReference type="EMBL" id="AET50529.1"/>
    </source>
</evidence>
<organism evidence="2">
    <name type="scientific">Eimeria tenella</name>
    <name type="common">Coccidian parasite</name>
    <dbReference type="NCBI Taxonomy" id="5802"/>
    <lineage>
        <taxon>Eukaryota</taxon>
        <taxon>Sar</taxon>
        <taxon>Alveolata</taxon>
        <taxon>Apicomplexa</taxon>
        <taxon>Conoidasida</taxon>
        <taxon>Coccidia</taxon>
        <taxon>Eucoccidiorida</taxon>
        <taxon>Eimeriorina</taxon>
        <taxon>Eimeriidae</taxon>
        <taxon>Eimeria</taxon>
    </lineage>
</organism>
<sequence>MWRFPLRGSGVSVGIGPQTLDGKPLTKSIIVVYRIPQTAKLHRQIPCAPFCSTAAAQVNREPQSSSSSNSSTRASSRYWQDVSTCTGSNKNISGAQGNRCRTSKFSSSRDPDSSSRTSSSRGNPRLSLFYKDVVSLSSSQEVLSFANRIIAPYALNRHDLLVLLQQLSVLQHVRSSSSSFKAFWIRAAATLQAHKTDAHLLRLSFLYLADAKCTNAVVDILPLLHPHVATFTVLELSDIFWRFSVLSLSLQRAAAAAPGPCRVSAFKEELLLQLMRRHNVLQKQLQHQPQQLQLVPQQQILLLYRLLYGAAKLKMKFDDAPKLFQPIVDKACEVLDRVEASEASEGLVFRVFSPSQTVRVVWAAAALQAPNPQVFELARTRILGCVDDLSFEEIQILLQVFEAIGMADPAFTATLQTELQRIASLTGGHSNSAAPRRKKFKTEEKRVSMTDPLPSYSLNRKP</sequence>
<name>H9B969_EIMTE</name>
<dbReference type="EMBL" id="JN987306">
    <property type="protein sequence ID" value="AET50529.1"/>
    <property type="molecule type" value="mRNA"/>
</dbReference>
<dbReference type="VEuPathDB" id="ToxoDB:ETH2_1002400"/>
<feature type="region of interest" description="Disordered" evidence="1">
    <location>
        <begin position="89"/>
        <end position="121"/>
    </location>
</feature>
<proteinExistence type="evidence at transcript level"/>
<dbReference type="VEuPathDB" id="ToxoDB:ETH_00029645"/>
<evidence type="ECO:0000256" key="1">
    <source>
        <dbReference type="SAM" id="MobiDB-lite"/>
    </source>
</evidence>
<feature type="compositionally biased region" description="Polar residues" evidence="1">
    <location>
        <begin position="89"/>
        <end position="105"/>
    </location>
</feature>
<dbReference type="AlphaFoldDB" id="H9B969"/>
<reference evidence="2" key="1">
    <citation type="journal article" date="2012" name="BMC Genomics">
        <title>Characterisation of full-length cDNA sequences provides insights into the Eimeria tenella transcriptome.</title>
        <authorList>
            <person name="Amiruddin N."/>
            <person name="Lee X.W."/>
            <person name="Blake D.P."/>
            <person name="Suzuki Y."/>
            <person name="Tay Y.L."/>
            <person name="Lim L.S."/>
            <person name="Tomley F.M."/>
            <person name="Watanabe J."/>
            <person name="Sugimoto C."/>
            <person name="Wan K.L."/>
        </authorList>
    </citation>
    <scope>NUCLEOTIDE SEQUENCE</scope>
    <source>
        <strain evidence="2">Houghton</strain>
    </source>
</reference>